<sequence length="153" mass="17490">MFKSFLKVGFFSAIVAVVLSQNSINTNTDSTPDNATDDYKIPCYNGDYTCLGRNSLSFYQCSNGNYILRSCGPGTVTYPNKSNYLELRTQKPIKPFNVFNKTHRFLHLSEDDKEYETNHKEDPYKKFALEVRLFLADTASKNTQLKKKPTTKS</sequence>
<keyword evidence="1" id="KW-0732">Signal</keyword>
<name>A0A2T9YP21_9FUNG</name>
<evidence type="ECO:0000313" key="2">
    <source>
        <dbReference type="EMBL" id="PVU94077.1"/>
    </source>
</evidence>
<dbReference type="AlphaFoldDB" id="A0A2T9YP21"/>
<protein>
    <recommendedName>
        <fullName evidence="4">Chitin-binding type-2 domain-containing protein</fullName>
    </recommendedName>
</protein>
<organism evidence="2 3">
    <name type="scientific">Smittium simulii</name>
    <dbReference type="NCBI Taxonomy" id="133385"/>
    <lineage>
        <taxon>Eukaryota</taxon>
        <taxon>Fungi</taxon>
        <taxon>Fungi incertae sedis</taxon>
        <taxon>Zoopagomycota</taxon>
        <taxon>Kickxellomycotina</taxon>
        <taxon>Harpellomycetes</taxon>
        <taxon>Harpellales</taxon>
        <taxon>Legeriomycetaceae</taxon>
        <taxon>Smittium</taxon>
    </lineage>
</organism>
<reference evidence="2 3" key="1">
    <citation type="journal article" date="2018" name="MBio">
        <title>Comparative Genomics Reveals the Core Gene Toolbox for the Fungus-Insect Symbiosis.</title>
        <authorList>
            <person name="Wang Y."/>
            <person name="Stata M."/>
            <person name="Wang W."/>
            <person name="Stajich J.E."/>
            <person name="White M.M."/>
            <person name="Moncalvo J.M."/>
        </authorList>
    </citation>
    <scope>NUCLEOTIDE SEQUENCE [LARGE SCALE GENOMIC DNA]</scope>
    <source>
        <strain evidence="2 3">SWE-8-4</strain>
    </source>
</reference>
<keyword evidence="3" id="KW-1185">Reference proteome</keyword>
<accession>A0A2T9YP21</accession>
<dbReference type="EMBL" id="MBFR01000102">
    <property type="protein sequence ID" value="PVU94077.1"/>
    <property type="molecule type" value="Genomic_DNA"/>
</dbReference>
<dbReference type="Proteomes" id="UP000245383">
    <property type="component" value="Unassembled WGS sequence"/>
</dbReference>
<evidence type="ECO:0008006" key="4">
    <source>
        <dbReference type="Google" id="ProtNLM"/>
    </source>
</evidence>
<feature type="chain" id="PRO_5015644534" description="Chitin-binding type-2 domain-containing protein" evidence="1">
    <location>
        <begin position="21"/>
        <end position="153"/>
    </location>
</feature>
<gene>
    <name evidence="2" type="ORF">BB561_002822</name>
</gene>
<proteinExistence type="predicted"/>
<evidence type="ECO:0000313" key="3">
    <source>
        <dbReference type="Proteomes" id="UP000245383"/>
    </source>
</evidence>
<evidence type="ECO:0000256" key="1">
    <source>
        <dbReference type="SAM" id="SignalP"/>
    </source>
</evidence>
<feature type="signal peptide" evidence="1">
    <location>
        <begin position="1"/>
        <end position="20"/>
    </location>
</feature>
<comment type="caution">
    <text evidence="2">The sequence shown here is derived from an EMBL/GenBank/DDBJ whole genome shotgun (WGS) entry which is preliminary data.</text>
</comment>